<evidence type="ECO:0000256" key="6">
    <source>
        <dbReference type="ARBA" id="ARBA00022989"/>
    </source>
</evidence>
<keyword evidence="4" id="KW-0732">Signal</keyword>
<dbReference type="GO" id="GO:0048240">
    <property type="term" value="P:sperm capacitation"/>
    <property type="evidence" value="ECO:0007669"/>
    <property type="project" value="TreeGrafter"/>
</dbReference>
<evidence type="ECO:0008006" key="19">
    <source>
        <dbReference type="Google" id="ProtNLM"/>
    </source>
</evidence>
<feature type="transmembrane region" description="Helical" evidence="13">
    <location>
        <begin position="407"/>
        <end position="427"/>
    </location>
</feature>
<dbReference type="InterPro" id="IPR053816">
    <property type="entry name" value="CATSPERE_beta-prop"/>
</dbReference>
<dbReference type="PANTHER" id="PTHR33722:SF3">
    <property type="entry name" value="CATION CHANNEL SPERM-ASSOCIATED AUXILIARY SUBUNIT EPSILON"/>
    <property type="match status" value="1"/>
</dbReference>
<evidence type="ECO:0000256" key="13">
    <source>
        <dbReference type="SAM" id="Phobius"/>
    </source>
</evidence>
<keyword evidence="7" id="KW-0969">Cilium</keyword>
<keyword evidence="3 13" id="KW-0812">Transmembrane</keyword>
<feature type="domain" description="CATSPERD/E C-terminal" evidence="16">
    <location>
        <begin position="264"/>
        <end position="381"/>
    </location>
</feature>
<dbReference type="Pfam" id="PF22844">
    <property type="entry name" value="Beta-prop_CATSPERE"/>
    <property type="match status" value="1"/>
</dbReference>
<reference evidence="17" key="2">
    <citation type="submission" date="2025-09" db="UniProtKB">
        <authorList>
            <consortium name="Ensembl"/>
        </authorList>
    </citation>
    <scope>IDENTIFICATION</scope>
</reference>
<evidence type="ECO:0000259" key="14">
    <source>
        <dbReference type="Pfam" id="PF22844"/>
    </source>
</evidence>
<organism evidence="17 18">
    <name type="scientific">Terrapene triunguis</name>
    <name type="common">Three-toed box turtle</name>
    <dbReference type="NCBI Taxonomy" id="2587831"/>
    <lineage>
        <taxon>Eukaryota</taxon>
        <taxon>Metazoa</taxon>
        <taxon>Chordata</taxon>
        <taxon>Craniata</taxon>
        <taxon>Vertebrata</taxon>
        <taxon>Euteleostomi</taxon>
        <taxon>Archelosauria</taxon>
        <taxon>Testudinata</taxon>
        <taxon>Testudines</taxon>
        <taxon>Cryptodira</taxon>
        <taxon>Durocryptodira</taxon>
        <taxon>Testudinoidea</taxon>
        <taxon>Emydidae</taxon>
        <taxon>Terrapene</taxon>
    </lineage>
</organism>
<dbReference type="GO" id="GO:0036128">
    <property type="term" value="C:CatSper complex"/>
    <property type="evidence" value="ECO:0007669"/>
    <property type="project" value="InterPro"/>
</dbReference>
<keyword evidence="10" id="KW-0325">Glycoprotein</keyword>
<accession>A0A674IW93</accession>
<evidence type="ECO:0000256" key="8">
    <source>
        <dbReference type="ARBA" id="ARBA00023136"/>
    </source>
</evidence>
<evidence type="ECO:0000256" key="10">
    <source>
        <dbReference type="ARBA" id="ARBA00023180"/>
    </source>
</evidence>
<protein>
    <recommendedName>
        <fullName evidence="19">Catsper channel auxiliary subunit epsilon</fullName>
    </recommendedName>
</protein>
<evidence type="ECO:0000256" key="11">
    <source>
        <dbReference type="ARBA" id="ARBA00023273"/>
    </source>
</evidence>
<dbReference type="Proteomes" id="UP000472274">
    <property type="component" value="Unplaced"/>
</dbReference>
<keyword evidence="18" id="KW-1185">Reference proteome</keyword>
<dbReference type="Pfam" id="PF22849">
    <property type="entry name" value="CATSPERE_Ig-like"/>
    <property type="match status" value="1"/>
</dbReference>
<comment type="similarity">
    <text evidence="1">Belongs to the CATSPERD family.</text>
</comment>
<reference evidence="17" key="1">
    <citation type="submission" date="2025-08" db="UniProtKB">
        <authorList>
            <consortium name="Ensembl"/>
        </authorList>
    </citation>
    <scope>IDENTIFICATION</scope>
</reference>
<name>A0A674IW93_9SAUR</name>
<sequence length="462" mass="54211">MPGFMRMEFVYSASPSMLMWNKEMIYYSYKNNTINGFVIVSGLNQKLSEATRGSTIHQLVIDYFGNIVIKMKNNMMIFFKVEMKDAVELPEWEKESKSIVLYLNPSGNLYMLFINGSSIYREDYPLKTEMFSYIHSFQDICPYLVFKHSMDLNVYYLDMGDEVTFWAQIVYMENLGLSTDVEIYRPELLMQTTYVDYEIARGICTKNQVRYIKMVPVYNTIFELQPKTYLAKIWWCYILDSYGEILIPLILMGVLQLTLYYTCIVYRYDGSTFVKTVEANFILWEVQGRSDYSYNSSMKQVGCLREAQTWISMLEEHENGTLDEIWGPQNYRSCFESELGPLGDLNQLYQILNHSGYNSLIWPTEYSGIYVFRVKIVDPNFRGEFENLPHLFLIESHLYFSPNIGKVAGFSILILSIFGGILVISYFRYVKIYRALIYVDPLPSHDQQDQTRKTAHELKKDQ</sequence>
<keyword evidence="8 13" id="KW-0472">Membrane</keyword>
<evidence type="ECO:0000256" key="4">
    <source>
        <dbReference type="ARBA" id="ARBA00022729"/>
    </source>
</evidence>
<dbReference type="AlphaFoldDB" id="A0A674IW93"/>
<evidence type="ECO:0000256" key="12">
    <source>
        <dbReference type="ARBA" id="ARBA00037793"/>
    </source>
</evidence>
<keyword evidence="11" id="KW-0966">Cell projection</keyword>
<evidence type="ECO:0000256" key="7">
    <source>
        <dbReference type="ARBA" id="ARBA00023069"/>
    </source>
</evidence>
<keyword evidence="6 13" id="KW-1133">Transmembrane helix</keyword>
<evidence type="ECO:0000256" key="3">
    <source>
        <dbReference type="ARBA" id="ARBA00022692"/>
    </source>
</evidence>
<evidence type="ECO:0000259" key="15">
    <source>
        <dbReference type="Pfam" id="PF22849"/>
    </source>
</evidence>
<evidence type="ECO:0000313" key="18">
    <source>
        <dbReference type="Proteomes" id="UP000472274"/>
    </source>
</evidence>
<evidence type="ECO:0000256" key="9">
    <source>
        <dbReference type="ARBA" id="ARBA00023157"/>
    </source>
</evidence>
<keyword evidence="2" id="KW-1003">Cell membrane</keyword>
<dbReference type="Ensembl" id="ENSTMTT00000012363.1">
    <property type="protein sequence ID" value="ENSTMTP00000011962.1"/>
    <property type="gene ID" value="ENSTMTG00000008625.1"/>
</dbReference>
<dbReference type="InParanoid" id="A0A674IW93"/>
<dbReference type="PANTHER" id="PTHR33722">
    <property type="entry name" value="CATION CHANNEL SPERM-ASSOCIATED PROTEIN SUBUNIT DELTA-RELATED"/>
    <property type="match status" value="1"/>
</dbReference>
<dbReference type="GeneTree" id="ENSGT00960000189749"/>
<evidence type="ECO:0000256" key="5">
    <source>
        <dbReference type="ARBA" id="ARBA00022846"/>
    </source>
</evidence>
<feature type="domain" description="CATSPERE beta-propeller" evidence="14">
    <location>
        <begin position="4"/>
        <end position="132"/>
    </location>
</feature>
<dbReference type="InterPro" id="IPR053815">
    <property type="entry name" value="CATSPERE_Ig-like"/>
</dbReference>
<evidence type="ECO:0000256" key="1">
    <source>
        <dbReference type="ARBA" id="ARBA00010246"/>
    </source>
</evidence>
<dbReference type="InterPro" id="IPR053814">
    <property type="entry name" value="CATSPERD/E_C"/>
</dbReference>
<dbReference type="Pfam" id="PF22850">
    <property type="entry name" value="CATSPERD-E_C"/>
    <property type="match status" value="1"/>
</dbReference>
<keyword evidence="5" id="KW-0282">Flagellum</keyword>
<comment type="subcellular location">
    <subcellularLocation>
        <location evidence="12">Cell projection</location>
        <location evidence="12">Cilium</location>
        <location evidence="12">Flagellum membrane</location>
        <topology evidence="12">Single-pass type I membrane protein</topology>
    </subcellularLocation>
</comment>
<keyword evidence="9" id="KW-1015">Disulfide bond</keyword>
<evidence type="ECO:0000259" key="16">
    <source>
        <dbReference type="Pfam" id="PF22850"/>
    </source>
</evidence>
<dbReference type="GO" id="GO:0030317">
    <property type="term" value="P:flagellated sperm motility"/>
    <property type="evidence" value="ECO:0007669"/>
    <property type="project" value="TreeGrafter"/>
</dbReference>
<proteinExistence type="inferred from homology"/>
<dbReference type="InterPro" id="IPR028751">
    <property type="entry name" value="CATSPERD/E"/>
</dbReference>
<evidence type="ECO:0000256" key="2">
    <source>
        <dbReference type="ARBA" id="ARBA00022475"/>
    </source>
</evidence>
<feature type="domain" description="CATSPERE Ig-like" evidence="15">
    <location>
        <begin position="146"/>
        <end position="209"/>
    </location>
</feature>
<dbReference type="GO" id="GO:0097228">
    <property type="term" value="C:sperm principal piece"/>
    <property type="evidence" value="ECO:0007669"/>
    <property type="project" value="TreeGrafter"/>
</dbReference>
<evidence type="ECO:0000313" key="17">
    <source>
        <dbReference type="Ensembl" id="ENSTMTP00000011962.1"/>
    </source>
</evidence>